<keyword evidence="6" id="KW-0375">Hydrogen ion transport</keyword>
<organism evidence="13">
    <name type="scientific">hydrothermal vent metagenome</name>
    <dbReference type="NCBI Taxonomy" id="652676"/>
    <lineage>
        <taxon>unclassified sequences</taxon>
        <taxon>metagenomes</taxon>
        <taxon>ecological metagenomes</taxon>
    </lineage>
</organism>
<keyword evidence="4" id="KW-0138">CF(0)</keyword>
<dbReference type="SUPFAM" id="SSF81333">
    <property type="entry name" value="F1F0 ATP synthase subunit C"/>
    <property type="match status" value="1"/>
</dbReference>
<evidence type="ECO:0000259" key="12">
    <source>
        <dbReference type="Pfam" id="PF00137"/>
    </source>
</evidence>
<keyword evidence="8" id="KW-0406">Ion transport</keyword>
<keyword evidence="13" id="KW-0378">Hydrolase</keyword>
<evidence type="ECO:0000256" key="9">
    <source>
        <dbReference type="ARBA" id="ARBA00023121"/>
    </source>
</evidence>
<dbReference type="InterPro" id="IPR002379">
    <property type="entry name" value="ATPase_proteolipid_c-like_dom"/>
</dbReference>
<feature type="transmembrane region" description="Helical" evidence="11">
    <location>
        <begin position="43"/>
        <end position="62"/>
    </location>
</feature>
<dbReference type="GO" id="GO:0033177">
    <property type="term" value="C:proton-transporting two-sector ATPase complex, proton-transporting domain"/>
    <property type="evidence" value="ECO:0007669"/>
    <property type="project" value="InterPro"/>
</dbReference>
<gene>
    <name evidence="13" type="ORF">MNBD_DELTA01-1343</name>
</gene>
<dbReference type="GO" id="GO:0008289">
    <property type="term" value="F:lipid binding"/>
    <property type="evidence" value="ECO:0007669"/>
    <property type="project" value="UniProtKB-KW"/>
</dbReference>
<evidence type="ECO:0000256" key="10">
    <source>
        <dbReference type="ARBA" id="ARBA00023136"/>
    </source>
</evidence>
<keyword evidence="3" id="KW-0813">Transport</keyword>
<accession>A0A3B0QRI3</accession>
<keyword evidence="10 11" id="KW-0472">Membrane</keyword>
<dbReference type="CDD" id="cd18121">
    <property type="entry name" value="ATP-synt_Fo_c"/>
    <property type="match status" value="1"/>
</dbReference>
<dbReference type="EC" id="3.6.3.14" evidence="13"/>
<evidence type="ECO:0000256" key="8">
    <source>
        <dbReference type="ARBA" id="ARBA00023065"/>
    </source>
</evidence>
<dbReference type="Pfam" id="PF00137">
    <property type="entry name" value="ATP-synt_C"/>
    <property type="match status" value="1"/>
</dbReference>
<evidence type="ECO:0000256" key="2">
    <source>
        <dbReference type="ARBA" id="ARBA00006704"/>
    </source>
</evidence>
<dbReference type="InterPro" id="IPR038662">
    <property type="entry name" value="ATP_synth_F0_csu_sf"/>
</dbReference>
<dbReference type="PROSITE" id="PS00605">
    <property type="entry name" value="ATPASE_C"/>
    <property type="match status" value="1"/>
</dbReference>
<evidence type="ECO:0000256" key="11">
    <source>
        <dbReference type="SAM" id="Phobius"/>
    </source>
</evidence>
<feature type="domain" description="V-ATPase proteolipid subunit C-like" evidence="12">
    <location>
        <begin position="50"/>
        <end position="113"/>
    </location>
</feature>
<evidence type="ECO:0000256" key="7">
    <source>
        <dbReference type="ARBA" id="ARBA00022989"/>
    </source>
</evidence>
<dbReference type="HAMAP" id="MF_01396">
    <property type="entry name" value="ATP_synth_c_bact"/>
    <property type="match status" value="1"/>
</dbReference>
<dbReference type="InterPro" id="IPR020537">
    <property type="entry name" value="ATP_synth_F0_csu_DDCD_BS"/>
</dbReference>
<keyword evidence="7 11" id="KW-1133">Transmembrane helix</keyword>
<evidence type="ECO:0000313" key="13">
    <source>
        <dbReference type="EMBL" id="VAV84314.1"/>
    </source>
</evidence>
<evidence type="ECO:0000256" key="4">
    <source>
        <dbReference type="ARBA" id="ARBA00022547"/>
    </source>
</evidence>
<dbReference type="GO" id="GO:0045259">
    <property type="term" value="C:proton-transporting ATP synthase complex"/>
    <property type="evidence" value="ECO:0007669"/>
    <property type="project" value="UniProtKB-KW"/>
</dbReference>
<evidence type="ECO:0000256" key="1">
    <source>
        <dbReference type="ARBA" id="ARBA00004141"/>
    </source>
</evidence>
<dbReference type="EMBL" id="UOEA01000064">
    <property type="protein sequence ID" value="VAV84314.1"/>
    <property type="molecule type" value="Genomic_DNA"/>
</dbReference>
<dbReference type="InterPro" id="IPR000454">
    <property type="entry name" value="ATP_synth_F0_csu"/>
</dbReference>
<dbReference type="GO" id="GO:0015986">
    <property type="term" value="P:proton motive force-driven ATP synthesis"/>
    <property type="evidence" value="ECO:0007669"/>
    <property type="project" value="InterPro"/>
</dbReference>
<keyword evidence="9" id="KW-0446">Lipid-binding</keyword>
<dbReference type="GO" id="GO:0016787">
    <property type="term" value="F:hydrolase activity"/>
    <property type="evidence" value="ECO:0007669"/>
    <property type="project" value="UniProtKB-KW"/>
</dbReference>
<comment type="similarity">
    <text evidence="2">Belongs to the ATPase C chain family.</text>
</comment>
<protein>
    <submittedName>
        <fullName evidence="13">ATP synthase F0 sector subunit c</fullName>
        <ecNumber evidence="13">3.6.3.14</ecNumber>
    </submittedName>
</protein>
<dbReference type="InterPro" id="IPR035921">
    <property type="entry name" value="F/V-ATP_Csub_sf"/>
</dbReference>
<dbReference type="GO" id="GO:0015078">
    <property type="term" value="F:proton transmembrane transporter activity"/>
    <property type="evidence" value="ECO:0007669"/>
    <property type="project" value="InterPro"/>
</dbReference>
<sequence>MKSGKILLAGLAGAGAILLLNAPLAMAQEAAAAAATGGVTSPIAQSVLFISAAFAMAIGVIAPVTGQSKAVVAACEGMARNPGVAGKLMTTMILGLAMMESLAIYVLVVALILLLANPFL</sequence>
<evidence type="ECO:0000256" key="5">
    <source>
        <dbReference type="ARBA" id="ARBA00022692"/>
    </source>
</evidence>
<dbReference type="AlphaFoldDB" id="A0A3B0QRI3"/>
<dbReference type="Gene3D" id="1.20.20.10">
    <property type="entry name" value="F1F0 ATP synthase subunit C"/>
    <property type="match status" value="1"/>
</dbReference>
<evidence type="ECO:0000256" key="3">
    <source>
        <dbReference type="ARBA" id="ARBA00022448"/>
    </source>
</evidence>
<comment type="subcellular location">
    <subcellularLocation>
        <location evidence="1">Membrane</location>
        <topology evidence="1">Multi-pass membrane protein</topology>
    </subcellularLocation>
</comment>
<keyword evidence="5 11" id="KW-0812">Transmembrane</keyword>
<reference evidence="13" key="1">
    <citation type="submission" date="2018-06" db="EMBL/GenBank/DDBJ databases">
        <authorList>
            <person name="Zhirakovskaya E."/>
        </authorList>
    </citation>
    <scope>NUCLEOTIDE SEQUENCE</scope>
</reference>
<name>A0A3B0QRI3_9ZZZZ</name>
<evidence type="ECO:0000256" key="6">
    <source>
        <dbReference type="ARBA" id="ARBA00022781"/>
    </source>
</evidence>
<dbReference type="PRINTS" id="PR00124">
    <property type="entry name" value="ATPASEC"/>
</dbReference>
<proteinExistence type="inferred from homology"/>
<feature type="transmembrane region" description="Helical" evidence="11">
    <location>
        <begin position="88"/>
        <end position="116"/>
    </location>
</feature>